<sequence>MDKSYEIEIVKTFFNKHYQERIIYELTSKKKRINAISRLCHNFKEVLKIDYMIEINCVDYKEVLEQIKKYSGANTCYVISYNKEIDGLYMKLDDALRNIVGFGMPSLVVCNIPNKLAYFEAEQVNGAPPRYILEMS</sequence>
<accession>A0A1S8LJI7</accession>
<keyword evidence="2" id="KW-1185">Reference proteome</keyword>
<dbReference type="KEGG" id="crw:CROST_017440"/>
<evidence type="ECO:0000313" key="1">
    <source>
        <dbReference type="EMBL" id="URZ11028.1"/>
    </source>
</evidence>
<dbReference type="AlphaFoldDB" id="A0A1S8LJI7"/>
<dbReference type="RefSeq" id="WP_077835994.1">
    <property type="nucleotide sequence ID" value="NZ_CP096983.1"/>
</dbReference>
<protein>
    <submittedName>
        <fullName evidence="1">Uncharacterized protein</fullName>
    </submittedName>
</protein>
<dbReference type="EMBL" id="CP096983">
    <property type="protein sequence ID" value="URZ11028.1"/>
    <property type="molecule type" value="Genomic_DNA"/>
</dbReference>
<reference evidence="1 2" key="1">
    <citation type="submission" date="2022-04" db="EMBL/GenBank/DDBJ databases">
        <title>Genome sequence of C. roseum typestrain.</title>
        <authorList>
            <person name="Poehlein A."/>
            <person name="Schoch T."/>
            <person name="Duerre P."/>
            <person name="Daniel R."/>
        </authorList>
    </citation>
    <scope>NUCLEOTIDE SEQUENCE [LARGE SCALE GENOMIC DNA]</scope>
    <source>
        <strain evidence="1 2">DSM 7320</strain>
    </source>
</reference>
<proteinExistence type="predicted"/>
<dbReference type="Proteomes" id="UP000190951">
    <property type="component" value="Chromosome"/>
</dbReference>
<name>A0A1S8LJI7_9CLOT</name>
<evidence type="ECO:0000313" key="2">
    <source>
        <dbReference type="Proteomes" id="UP000190951"/>
    </source>
</evidence>
<organism evidence="1 2">
    <name type="scientific">Clostridium felsineum</name>
    <dbReference type="NCBI Taxonomy" id="36839"/>
    <lineage>
        <taxon>Bacteria</taxon>
        <taxon>Bacillati</taxon>
        <taxon>Bacillota</taxon>
        <taxon>Clostridia</taxon>
        <taxon>Eubacteriales</taxon>
        <taxon>Clostridiaceae</taxon>
        <taxon>Clostridium</taxon>
    </lineage>
</organism>
<dbReference type="STRING" id="84029.CROST_33550"/>
<gene>
    <name evidence="1" type="ORF">CROST_017440</name>
</gene>